<dbReference type="InParanoid" id="A0A7R8UNU4"/>
<sequence length="127" mass="14154">MALYLVLDRFVIRLTYGKTQDERVGKSPIGKVNQATQVTPVQNTKGEKPGKRLREKLNDSTGQQTPKRKKDSTPKKTEFIKSTSKATSENAAVATSRKGIEPSKADAEAWRKVERGKEIIGGRLDQR</sequence>
<keyword evidence="3" id="KW-1185">Reference proteome</keyword>
<dbReference type="Proteomes" id="UP000594454">
    <property type="component" value="Chromosome 2"/>
</dbReference>
<feature type="compositionally biased region" description="Polar residues" evidence="1">
    <location>
        <begin position="80"/>
        <end position="90"/>
    </location>
</feature>
<feature type="compositionally biased region" description="Basic and acidic residues" evidence="1">
    <location>
        <begin position="45"/>
        <end position="58"/>
    </location>
</feature>
<proteinExistence type="predicted"/>
<name>A0A7R8UNU4_HERIL</name>
<reference evidence="2 3" key="1">
    <citation type="submission" date="2020-11" db="EMBL/GenBank/DDBJ databases">
        <authorList>
            <person name="Wallbank WR R."/>
            <person name="Pardo Diaz C."/>
            <person name="Kozak K."/>
            <person name="Martin S."/>
            <person name="Jiggins C."/>
            <person name="Moest M."/>
            <person name="Warren A I."/>
            <person name="Generalovic N T."/>
            <person name="Byers J.R.P. K."/>
            <person name="Montejo-Kovacevich G."/>
            <person name="Yen C E."/>
        </authorList>
    </citation>
    <scope>NUCLEOTIDE SEQUENCE [LARGE SCALE GENOMIC DNA]</scope>
</reference>
<gene>
    <name evidence="2" type="ORF">HERILL_LOCUS6342</name>
</gene>
<evidence type="ECO:0000313" key="2">
    <source>
        <dbReference type="EMBL" id="CAD7083377.1"/>
    </source>
</evidence>
<evidence type="ECO:0000313" key="3">
    <source>
        <dbReference type="Proteomes" id="UP000594454"/>
    </source>
</evidence>
<feature type="compositionally biased region" description="Polar residues" evidence="1">
    <location>
        <begin position="33"/>
        <end position="44"/>
    </location>
</feature>
<evidence type="ECO:0000256" key="1">
    <source>
        <dbReference type="SAM" id="MobiDB-lite"/>
    </source>
</evidence>
<accession>A0A7R8UNU4</accession>
<dbReference type="EMBL" id="LR899010">
    <property type="protein sequence ID" value="CAD7083377.1"/>
    <property type="molecule type" value="Genomic_DNA"/>
</dbReference>
<feature type="region of interest" description="Disordered" evidence="1">
    <location>
        <begin position="21"/>
        <end position="109"/>
    </location>
</feature>
<protein>
    <submittedName>
        <fullName evidence="2">Uncharacterized protein</fullName>
    </submittedName>
</protein>
<feature type="compositionally biased region" description="Basic and acidic residues" evidence="1">
    <location>
        <begin position="98"/>
        <end position="109"/>
    </location>
</feature>
<dbReference type="AlphaFoldDB" id="A0A7R8UNU4"/>
<organism evidence="2 3">
    <name type="scientific">Hermetia illucens</name>
    <name type="common">Black soldier fly</name>
    <dbReference type="NCBI Taxonomy" id="343691"/>
    <lineage>
        <taxon>Eukaryota</taxon>
        <taxon>Metazoa</taxon>
        <taxon>Ecdysozoa</taxon>
        <taxon>Arthropoda</taxon>
        <taxon>Hexapoda</taxon>
        <taxon>Insecta</taxon>
        <taxon>Pterygota</taxon>
        <taxon>Neoptera</taxon>
        <taxon>Endopterygota</taxon>
        <taxon>Diptera</taxon>
        <taxon>Brachycera</taxon>
        <taxon>Stratiomyomorpha</taxon>
        <taxon>Stratiomyidae</taxon>
        <taxon>Hermetiinae</taxon>
        <taxon>Hermetia</taxon>
    </lineage>
</organism>